<organism evidence="1 2">
    <name type="scientific">Pantoea phage vB_PagM_SSEM1</name>
    <dbReference type="NCBI Taxonomy" id="2721760"/>
    <lineage>
        <taxon>Viruses</taxon>
        <taxon>Duplodnaviria</taxon>
        <taxon>Heunggongvirae</taxon>
        <taxon>Uroviricota</taxon>
        <taxon>Caudoviricetes</taxon>
        <taxon>Chaseviridae</taxon>
        <taxon>Cleopatravirinae</taxon>
        <taxon>Loessnervirus</taxon>
        <taxon>Loessnervirus SSEM1</taxon>
    </lineage>
</organism>
<evidence type="ECO:0000313" key="1">
    <source>
        <dbReference type="EMBL" id="QIS79375.1"/>
    </source>
</evidence>
<reference evidence="1 2" key="1">
    <citation type="submission" date="2020-03" db="EMBL/GenBank/DDBJ databases">
        <title>Complete genome sequence of Pantoea agglomerans bacteriophage vB_PagM_SSEM1.</title>
        <authorList>
            <person name="Truncaite L."/>
            <person name="Alijosius L."/>
            <person name="Petrauskaite E."/>
            <person name="Simoliunas E."/>
        </authorList>
    </citation>
    <scope>NUCLEOTIDE SEQUENCE [LARGE SCALE GENOMIC DNA]</scope>
</reference>
<evidence type="ECO:0000313" key="2">
    <source>
        <dbReference type="Proteomes" id="UP000502959"/>
    </source>
</evidence>
<dbReference type="Proteomes" id="UP000502959">
    <property type="component" value="Segment"/>
</dbReference>
<protein>
    <submittedName>
        <fullName evidence="1">Uncharacterized protein</fullName>
    </submittedName>
</protein>
<keyword evidence="2" id="KW-1185">Reference proteome</keyword>
<accession>A0A6H0DBS1</accession>
<proteinExistence type="predicted"/>
<dbReference type="EMBL" id="MT230534">
    <property type="protein sequence ID" value="QIS79375.1"/>
    <property type="molecule type" value="Genomic_DNA"/>
</dbReference>
<name>A0A6H0DBS1_9CAUD</name>
<gene>
    <name evidence="1" type="ORF">SSEM1_gp48</name>
</gene>
<sequence length="51" mass="5850">MRAYAKRIWRGLIPRSSTLSKWFCIHLKCKMCSGILESNPDGQLNKRGGKI</sequence>